<protein>
    <submittedName>
        <fullName evidence="1">Uncharacterized protein</fullName>
    </submittedName>
</protein>
<organism evidence="1">
    <name type="scientific">Anguilla anguilla</name>
    <name type="common">European freshwater eel</name>
    <name type="synonym">Muraena anguilla</name>
    <dbReference type="NCBI Taxonomy" id="7936"/>
    <lineage>
        <taxon>Eukaryota</taxon>
        <taxon>Metazoa</taxon>
        <taxon>Chordata</taxon>
        <taxon>Craniata</taxon>
        <taxon>Vertebrata</taxon>
        <taxon>Euteleostomi</taxon>
        <taxon>Actinopterygii</taxon>
        <taxon>Neopterygii</taxon>
        <taxon>Teleostei</taxon>
        <taxon>Anguilliformes</taxon>
        <taxon>Anguillidae</taxon>
        <taxon>Anguilla</taxon>
    </lineage>
</organism>
<sequence length="72" mass="8512">MDFSWSVLMHCFSIGYEESQTNLKFLGRYSVIKSIGLILALQQCRWSHLPLPKLLWTPTEQHIRLQVLYSQM</sequence>
<dbReference type="AlphaFoldDB" id="A0A0E9WZJ5"/>
<reference evidence="1" key="1">
    <citation type="submission" date="2014-11" db="EMBL/GenBank/DDBJ databases">
        <authorList>
            <person name="Amaro Gonzalez C."/>
        </authorList>
    </citation>
    <scope>NUCLEOTIDE SEQUENCE</scope>
</reference>
<name>A0A0E9WZJ5_ANGAN</name>
<evidence type="ECO:0000313" key="1">
    <source>
        <dbReference type="EMBL" id="JAH95055.1"/>
    </source>
</evidence>
<proteinExistence type="predicted"/>
<dbReference type="EMBL" id="GBXM01013522">
    <property type="protein sequence ID" value="JAH95055.1"/>
    <property type="molecule type" value="Transcribed_RNA"/>
</dbReference>
<accession>A0A0E9WZJ5</accession>
<reference evidence="1" key="2">
    <citation type="journal article" date="2015" name="Fish Shellfish Immunol.">
        <title>Early steps in the European eel (Anguilla anguilla)-Vibrio vulnificus interaction in the gills: Role of the RtxA13 toxin.</title>
        <authorList>
            <person name="Callol A."/>
            <person name="Pajuelo D."/>
            <person name="Ebbesson L."/>
            <person name="Teles M."/>
            <person name="MacKenzie S."/>
            <person name="Amaro C."/>
        </authorList>
    </citation>
    <scope>NUCLEOTIDE SEQUENCE</scope>
</reference>